<dbReference type="STRING" id="398720.MED217_09160"/>
<evidence type="ECO:0000256" key="1">
    <source>
        <dbReference type="SAM" id="Phobius"/>
    </source>
</evidence>
<proteinExistence type="predicted"/>
<name>A3XP19_LEEBM</name>
<keyword evidence="3" id="KW-1185">Reference proteome</keyword>
<gene>
    <name evidence="2" type="ORF">MED217_09160</name>
</gene>
<keyword evidence="1" id="KW-0472">Membrane</keyword>
<reference evidence="2 3" key="1">
    <citation type="journal article" date="2007" name="Nature">
        <title>Light stimulates growth of proteorhodopsin-containing marine Flavobacteria.</title>
        <authorList>
            <person name="Gomez-Consarnau L."/>
            <person name="Gonzalez J.M."/>
            <person name="Coll-Llado M."/>
            <person name="Gourdon P."/>
            <person name="Pascher T."/>
            <person name="Neutze R."/>
            <person name="Pedros-Alio C."/>
            <person name="Pinhassi J."/>
        </authorList>
    </citation>
    <scope>NUCLEOTIDE SEQUENCE [LARGE SCALE GENOMIC DNA]</scope>
    <source>
        <strain evidence="2 3">MED217</strain>
    </source>
</reference>
<dbReference type="eggNOG" id="ENOG502ZW7B">
    <property type="taxonomic scope" value="Bacteria"/>
</dbReference>
<feature type="transmembrane region" description="Helical" evidence="1">
    <location>
        <begin position="36"/>
        <end position="58"/>
    </location>
</feature>
<dbReference type="Proteomes" id="UP000001601">
    <property type="component" value="Unassembled WGS sequence"/>
</dbReference>
<accession>A3XP19</accession>
<evidence type="ECO:0000313" key="2">
    <source>
        <dbReference type="EMBL" id="EAQ48705.1"/>
    </source>
</evidence>
<evidence type="ECO:0000313" key="3">
    <source>
        <dbReference type="Proteomes" id="UP000001601"/>
    </source>
</evidence>
<comment type="caution">
    <text evidence="2">The sequence shown here is derived from an EMBL/GenBank/DDBJ whole genome shotgun (WGS) entry which is preliminary data.</text>
</comment>
<dbReference type="OrthoDB" id="1376435at2"/>
<dbReference type="EMBL" id="AANC01000007">
    <property type="protein sequence ID" value="EAQ48705.1"/>
    <property type="molecule type" value="Genomic_DNA"/>
</dbReference>
<keyword evidence="1" id="KW-1133">Transmembrane helix</keyword>
<dbReference type="RefSeq" id="WP_009780208.1">
    <property type="nucleotide sequence ID" value="NZ_CH672395.1"/>
</dbReference>
<keyword evidence="1" id="KW-0812">Transmembrane</keyword>
<organism evidence="2 3">
    <name type="scientific">Leeuwenhoekiella blandensis (strain CECT 7118 / CCUG 51940 / KCTC 22103 / MED217)</name>
    <name type="common">Flavobacterium sp. (strain MED217)</name>
    <dbReference type="NCBI Taxonomy" id="398720"/>
    <lineage>
        <taxon>Bacteria</taxon>
        <taxon>Pseudomonadati</taxon>
        <taxon>Bacteroidota</taxon>
        <taxon>Flavobacteriia</taxon>
        <taxon>Flavobacteriales</taxon>
        <taxon>Flavobacteriaceae</taxon>
        <taxon>Leeuwenhoekiella</taxon>
    </lineage>
</organism>
<dbReference type="HOGENOM" id="CLU_2788772_0_0_10"/>
<dbReference type="AlphaFoldDB" id="A3XP19"/>
<sequence length="68" mass="7717">MKSRLKSLLIGGCVGGGVYAAMMAAFDYYNGQQFSLWKFGFNFLIFGGFMTLTTWYTLKNADKKEHDE</sequence>
<protein>
    <submittedName>
        <fullName evidence="2">Uncharacterized protein</fullName>
    </submittedName>
</protein>